<evidence type="ECO:0008006" key="4">
    <source>
        <dbReference type="Google" id="ProtNLM"/>
    </source>
</evidence>
<keyword evidence="1" id="KW-1133">Transmembrane helix</keyword>
<dbReference type="Proteomes" id="UP000245609">
    <property type="component" value="Unassembled WGS sequence"/>
</dbReference>
<accession>A0A2T9ZLI8</accession>
<name>A0A2T9ZLI8_9FUNG</name>
<feature type="transmembrane region" description="Helical" evidence="1">
    <location>
        <begin position="44"/>
        <end position="62"/>
    </location>
</feature>
<keyword evidence="3" id="KW-1185">Reference proteome</keyword>
<protein>
    <recommendedName>
        <fullName evidence="4">Cytochrome c oxidase subunit VIIc</fullName>
    </recommendedName>
</protein>
<evidence type="ECO:0000256" key="1">
    <source>
        <dbReference type="SAM" id="Phobius"/>
    </source>
</evidence>
<dbReference type="AlphaFoldDB" id="A0A2T9ZLI8"/>
<dbReference type="EMBL" id="MBFS01000009">
    <property type="protein sequence ID" value="PVV05397.1"/>
    <property type="molecule type" value="Genomic_DNA"/>
</dbReference>
<gene>
    <name evidence="2" type="ORF">BB560_000087</name>
</gene>
<keyword evidence="1" id="KW-0472">Membrane</keyword>
<evidence type="ECO:0000313" key="3">
    <source>
        <dbReference type="Proteomes" id="UP000245609"/>
    </source>
</evidence>
<comment type="caution">
    <text evidence="2">The sequence shown here is derived from an EMBL/GenBank/DDBJ whole genome shotgun (WGS) entry which is preliminary data.</text>
</comment>
<sequence>MIPAARSVMRRGILRQPLRNHDYPSPNGMNMPFDSSKKSFKTKYIVFCTTPVILTAVAYWYQLIYKGV</sequence>
<proteinExistence type="predicted"/>
<keyword evidence="1" id="KW-0812">Transmembrane</keyword>
<dbReference type="OrthoDB" id="9974841at2759"/>
<organism evidence="2 3">
    <name type="scientific">Smittium megazygosporum</name>
    <dbReference type="NCBI Taxonomy" id="133381"/>
    <lineage>
        <taxon>Eukaryota</taxon>
        <taxon>Fungi</taxon>
        <taxon>Fungi incertae sedis</taxon>
        <taxon>Zoopagomycota</taxon>
        <taxon>Kickxellomycotina</taxon>
        <taxon>Harpellomycetes</taxon>
        <taxon>Harpellales</taxon>
        <taxon>Legeriomycetaceae</taxon>
        <taxon>Smittium</taxon>
    </lineage>
</organism>
<reference evidence="2 3" key="1">
    <citation type="journal article" date="2018" name="MBio">
        <title>Comparative Genomics Reveals the Core Gene Toolbox for the Fungus-Insect Symbiosis.</title>
        <authorList>
            <person name="Wang Y."/>
            <person name="Stata M."/>
            <person name="Wang W."/>
            <person name="Stajich J.E."/>
            <person name="White M.M."/>
            <person name="Moncalvo J.M."/>
        </authorList>
    </citation>
    <scope>NUCLEOTIDE SEQUENCE [LARGE SCALE GENOMIC DNA]</scope>
    <source>
        <strain evidence="2 3">SC-DP-2</strain>
    </source>
</reference>
<evidence type="ECO:0000313" key="2">
    <source>
        <dbReference type="EMBL" id="PVV05397.1"/>
    </source>
</evidence>